<keyword evidence="2" id="KW-0963">Cytoplasm</keyword>
<evidence type="ECO:0000256" key="2">
    <source>
        <dbReference type="HAMAP-Rule" id="MF_00296"/>
    </source>
</evidence>
<dbReference type="EC" id="2.3.1.-" evidence="2"/>
<name>A0ABP3NNP9_9GAMM</name>
<accession>A0ABP3NNP9</accession>
<reference evidence="5" key="1">
    <citation type="journal article" date="2019" name="Int. J. Syst. Evol. Microbiol.">
        <title>The Global Catalogue of Microorganisms (GCM) 10K type strain sequencing project: providing services to taxonomists for standard genome sequencing and annotation.</title>
        <authorList>
            <consortium name="The Broad Institute Genomics Platform"/>
            <consortium name="The Broad Institute Genome Sequencing Center for Infectious Disease"/>
            <person name="Wu L."/>
            <person name="Ma J."/>
        </authorList>
    </citation>
    <scope>NUCLEOTIDE SEQUENCE [LARGE SCALE GENOMIC DNA]</scope>
    <source>
        <strain evidence="5">JCM 14331</strain>
    </source>
</reference>
<dbReference type="Pfam" id="PF00561">
    <property type="entry name" value="Abhydrolase_1"/>
    <property type="match status" value="1"/>
</dbReference>
<dbReference type="PIRSF" id="PIRSF000443">
    <property type="entry name" value="Homoser_Ac_trans"/>
    <property type="match status" value="1"/>
</dbReference>
<keyword evidence="1 2" id="KW-0808">Transferase</keyword>
<dbReference type="PANTHER" id="PTHR32268:SF11">
    <property type="entry name" value="HOMOSERINE O-ACETYLTRANSFERASE"/>
    <property type="match status" value="1"/>
</dbReference>
<dbReference type="Gene3D" id="1.10.1740.110">
    <property type="match status" value="1"/>
</dbReference>
<keyword evidence="5" id="KW-1185">Reference proteome</keyword>
<evidence type="ECO:0000313" key="4">
    <source>
        <dbReference type="EMBL" id="GAA0549458.1"/>
    </source>
</evidence>
<comment type="subcellular location">
    <subcellularLocation>
        <location evidence="2">Cytoplasm</location>
    </subcellularLocation>
</comment>
<comment type="caution">
    <text evidence="4">The sequence shown here is derived from an EMBL/GenBank/DDBJ whole genome shotgun (WGS) entry which is preliminary data.</text>
</comment>
<feature type="active site" evidence="2">
    <location>
        <position position="333"/>
    </location>
</feature>
<keyword evidence="2" id="KW-0012">Acyltransferase</keyword>
<dbReference type="Gene3D" id="3.40.50.1820">
    <property type="entry name" value="alpha/beta hydrolase"/>
    <property type="match status" value="1"/>
</dbReference>
<dbReference type="PANTHER" id="PTHR32268">
    <property type="entry name" value="HOMOSERINE O-ACETYLTRANSFERASE"/>
    <property type="match status" value="1"/>
</dbReference>
<dbReference type="EMBL" id="BAAAEO010000002">
    <property type="protein sequence ID" value="GAA0549458.1"/>
    <property type="molecule type" value="Genomic_DNA"/>
</dbReference>
<sequence length="387" mass="42362">MRFITGLIWLFSVAVSAEPLLVEKQHFTLDSFTTESGQVIAPVNIGWEAYGKLNADKSNVILITHYFSGSSHAAGKYQQDDATAGYWDAIIGPGKAINTNKFYVISSDTLVNANVFDKNVITTGPATTNPATGKPYGLAFPVVTIGDFVEVQKALLDSLGINKLYAVIGPSMGSFQAIEWAVRYPERVQRLVPVIGGAFMDAYGAVKLERWAYPIKTDPAWHNGDYYDKGQPIQGLTTALAYITQDAVHPMGFNQRYPSPVNDKNAMQDIRASLSAWEQLMQHAKVRATYQDANHILYLVRASQLWRAGMADNWQQAVAGIKAKTLFLPASGDLLLPPAFSQHSADAMKKAGNTPQYAEIPGNWGHLDGLVNIQSVAPLIETFLNQP</sequence>
<proteinExistence type="inferred from homology"/>
<feature type="domain" description="AB hydrolase-1" evidence="3">
    <location>
        <begin position="144"/>
        <end position="368"/>
    </location>
</feature>
<gene>
    <name evidence="4" type="ORF">GCM10009098_16390</name>
</gene>
<dbReference type="NCBIfam" id="NF005262">
    <property type="entry name" value="PRK06765.1"/>
    <property type="match status" value="1"/>
</dbReference>
<dbReference type="RefSeq" id="WP_226766555.1">
    <property type="nucleotide sequence ID" value="NZ_BAAAEO010000002.1"/>
</dbReference>
<comment type="caution">
    <text evidence="2">Lacks conserved residue(s) required for the propagation of feature annotation.</text>
</comment>
<dbReference type="Proteomes" id="UP001501169">
    <property type="component" value="Unassembled WGS sequence"/>
</dbReference>
<dbReference type="HAMAP" id="MF_00296">
    <property type="entry name" value="MetX_acyltransf"/>
    <property type="match status" value="1"/>
</dbReference>
<evidence type="ECO:0000256" key="1">
    <source>
        <dbReference type="ARBA" id="ARBA00022679"/>
    </source>
</evidence>
<comment type="similarity">
    <text evidence="2">Belongs to the AB hydrolase superfamily. MetX family.</text>
</comment>
<dbReference type="InterPro" id="IPR008220">
    <property type="entry name" value="HAT_MetX-like"/>
</dbReference>
<dbReference type="SUPFAM" id="SSF53474">
    <property type="entry name" value="alpha/beta-Hydrolases"/>
    <property type="match status" value="1"/>
</dbReference>
<evidence type="ECO:0000259" key="3">
    <source>
        <dbReference type="Pfam" id="PF00561"/>
    </source>
</evidence>
<evidence type="ECO:0000313" key="5">
    <source>
        <dbReference type="Proteomes" id="UP001501169"/>
    </source>
</evidence>
<dbReference type="InterPro" id="IPR029058">
    <property type="entry name" value="AB_hydrolase_fold"/>
</dbReference>
<comment type="subunit">
    <text evidence="2">Homodimer.</text>
</comment>
<protein>
    <recommendedName>
        <fullName evidence="2">Probable acyltransferase</fullName>
        <ecNumber evidence="2">2.3.1.-</ecNumber>
    </recommendedName>
</protein>
<organism evidence="4 5">
    <name type="scientific">Rheinheimera aquimaris</name>
    <dbReference type="NCBI Taxonomy" id="412437"/>
    <lineage>
        <taxon>Bacteria</taxon>
        <taxon>Pseudomonadati</taxon>
        <taxon>Pseudomonadota</taxon>
        <taxon>Gammaproteobacteria</taxon>
        <taxon>Chromatiales</taxon>
        <taxon>Chromatiaceae</taxon>
        <taxon>Rheinheimera</taxon>
    </lineage>
</organism>
<dbReference type="InterPro" id="IPR000073">
    <property type="entry name" value="AB_hydrolase_1"/>
</dbReference>
<keyword evidence="2" id="KW-0028">Amino-acid biosynthesis</keyword>